<organism evidence="3 4">
    <name type="scientific">Allokutzneria multivorans</name>
    <dbReference type="NCBI Taxonomy" id="1142134"/>
    <lineage>
        <taxon>Bacteria</taxon>
        <taxon>Bacillati</taxon>
        <taxon>Actinomycetota</taxon>
        <taxon>Actinomycetes</taxon>
        <taxon>Pseudonocardiales</taxon>
        <taxon>Pseudonocardiaceae</taxon>
        <taxon>Allokutzneria</taxon>
    </lineage>
</organism>
<comment type="caution">
    <text evidence="3">The sequence shown here is derived from an EMBL/GenBank/DDBJ whole genome shotgun (WGS) entry which is preliminary data.</text>
</comment>
<dbReference type="Proteomes" id="UP001501747">
    <property type="component" value="Unassembled WGS sequence"/>
</dbReference>
<feature type="region of interest" description="Disordered" evidence="1">
    <location>
        <begin position="154"/>
        <end position="175"/>
    </location>
</feature>
<accession>A0ABP7S2K1</accession>
<evidence type="ECO:0000259" key="2">
    <source>
        <dbReference type="Pfam" id="PF03756"/>
    </source>
</evidence>
<dbReference type="InterPro" id="IPR005509">
    <property type="entry name" value="AfsA_hotdog_dom"/>
</dbReference>
<dbReference type="NCBIfam" id="NF041195">
    <property type="entry name" value="ScbA_BarX_GamBu"/>
    <property type="match status" value="1"/>
</dbReference>
<protein>
    <submittedName>
        <fullName evidence="3">ScbA/BarX family gamma-butyrolactone biosynthesis protein</fullName>
    </submittedName>
</protein>
<name>A0ABP7S2K1_9PSEU</name>
<gene>
    <name evidence="3" type="ORF">GCM10022247_28900</name>
</gene>
<dbReference type="Pfam" id="PF03756">
    <property type="entry name" value="AfsA"/>
    <property type="match status" value="2"/>
</dbReference>
<proteinExistence type="predicted"/>
<evidence type="ECO:0000256" key="1">
    <source>
        <dbReference type="SAM" id="MobiDB-lite"/>
    </source>
</evidence>
<sequence length="287" mass="31328">MHRAAVHEVLLTGWARTAGDRYMIGAQWPRDHSFYRPLPTGAHDPLLLLETVRQAGLLVAHVGAGVAVGHHFVMHSIGYDVDARLLRLGREPADLTIDVTCQVRGRRPTGAVRLGIRVLFSRDGEVLGSGTGEMTCLPEALYRNLRARSLPGEAVGETADLPPVEPRRVNRSREQDVVLSPGADPSTWLVRVDRGHPVLFDHPLDHVPGMLVFEATRQALAYTGRGLLPLGCHAELTRYVELDPPAAVVLRPGPGDPVFDLEQGGKTTGTVSWFMSPDGGWRVPNPR</sequence>
<reference evidence="4" key="1">
    <citation type="journal article" date="2019" name="Int. J. Syst. Evol. Microbiol.">
        <title>The Global Catalogue of Microorganisms (GCM) 10K type strain sequencing project: providing services to taxonomists for standard genome sequencing and annotation.</title>
        <authorList>
            <consortium name="The Broad Institute Genomics Platform"/>
            <consortium name="The Broad Institute Genome Sequencing Center for Infectious Disease"/>
            <person name="Wu L."/>
            <person name="Ma J."/>
        </authorList>
    </citation>
    <scope>NUCLEOTIDE SEQUENCE [LARGE SCALE GENOMIC DNA]</scope>
    <source>
        <strain evidence="4">JCM 17342</strain>
    </source>
</reference>
<evidence type="ECO:0000313" key="3">
    <source>
        <dbReference type="EMBL" id="GAA4005603.1"/>
    </source>
</evidence>
<feature type="domain" description="A-factor biosynthesis hotdog" evidence="2">
    <location>
        <begin position="2"/>
        <end position="136"/>
    </location>
</feature>
<dbReference type="EMBL" id="BAABAL010000008">
    <property type="protein sequence ID" value="GAA4005603.1"/>
    <property type="molecule type" value="Genomic_DNA"/>
</dbReference>
<feature type="domain" description="A-factor biosynthesis hotdog" evidence="2">
    <location>
        <begin position="169"/>
        <end position="225"/>
    </location>
</feature>
<keyword evidence="4" id="KW-1185">Reference proteome</keyword>
<evidence type="ECO:0000313" key="4">
    <source>
        <dbReference type="Proteomes" id="UP001501747"/>
    </source>
</evidence>
<dbReference type="InterPro" id="IPR047757">
    <property type="entry name" value="AfsA-like"/>
</dbReference>
<feature type="compositionally biased region" description="Basic and acidic residues" evidence="1">
    <location>
        <begin position="165"/>
        <end position="175"/>
    </location>
</feature>